<reference evidence="1 2" key="1">
    <citation type="journal article" date="2012" name="Genome Biol.">
        <title>Sequencing three crocodilian genomes to illuminate the evolution of archosaurs and amniotes.</title>
        <authorList>
            <person name="St John J.A."/>
            <person name="Braun E.L."/>
            <person name="Isberg S.R."/>
            <person name="Miles L.G."/>
            <person name="Chong A.Y."/>
            <person name="Gongora J."/>
            <person name="Dalzell P."/>
            <person name="Moran C."/>
            <person name="Bed'hom B."/>
            <person name="Abzhanov A."/>
            <person name="Burgess S.C."/>
            <person name="Cooksey A.M."/>
            <person name="Castoe T.A."/>
            <person name="Crawford N.G."/>
            <person name="Densmore L.D."/>
            <person name="Drew J.C."/>
            <person name="Edwards S.V."/>
            <person name="Faircloth B.C."/>
            <person name="Fujita M.K."/>
            <person name="Greenwold M.J."/>
            <person name="Hoffmann F.G."/>
            <person name="Howard J.M."/>
            <person name="Iguchi T."/>
            <person name="Janes D.E."/>
            <person name="Khan S.Y."/>
            <person name="Kohno S."/>
            <person name="de Koning A.J."/>
            <person name="Lance S.L."/>
            <person name="McCarthy F.M."/>
            <person name="McCormack J.E."/>
            <person name="Merchant M.E."/>
            <person name="Peterson D.G."/>
            <person name="Pollock D.D."/>
            <person name="Pourmand N."/>
            <person name="Raney B.J."/>
            <person name="Roessler K.A."/>
            <person name="Sanford J.R."/>
            <person name="Sawyer R.H."/>
            <person name="Schmidt C.J."/>
            <person name="Triplett E.W."/>
            <person name="Tuberville T.D."/>
            <person name="Venegas-Anaya M."/>
            <person name="Howard J.T."/>
            <person name="Jarvis E.D."/>
            <person name="Guillette L.J.Jr."/>
            <person name="Glenn T.C."/>
            <person name="Green R.E."/>
            <person name="Ray D.A."/>
        </authorList>
    </citation>
    <scope>NUCLEOTIDE SEQUENCE [LARGE SCALE GENOMIC DNA]</scope>
    <source>
        <strain evidence="1">KSC_2009_1</strain>
    </source>
</reference>
<evidence type="ECO:0000313" key="2">
    <source>
        <dbReference type="Proteomes" id="UP000050525"/>
    </source>
</evidence>
<dbReference type="Proteomes" id="UP000050525">
    <property type="component" value="Unassembled WGS sequence"/>
</dbReference>
<keyword evidence="2" id="KW-1185">Reference proteome</keyword>
<name>A0A151MZ45_ALLMI</name>
<proteinExistence type="predicted"/>
<accession>A0A151MZ45</accession>
<dbReference type="AlphaFoldDB" id="A0A151MZ45"/>
<organism evidence="1 2">
    <name type="scientific">Alligator mississippiensis</name>
    <name type="common">American alligator</name>
    <dbReference type="NCBI Taxonomy" id="8496"/>
    <lineage>
        <taxon>Eukaryota</taxon>
        <taxon>Metazoa</taxon>
        <taxon>Chordata</taxon>
        <taxon>Craniata</taxon>
        <taxon>Vertebrata</taxon>
        <taxon>Euteleostomi</taxon>
        <taxon>Archelosauria</taxon>
        <taxon>Archosauria</taxon>
        <taxon>Crocodylia</taxon>
        <taxon>Alligatoridae</taxon>
        <taxon>Alligatorinae</taxon>
        <taxon>Alligator</taxon>
    </lineage>
</organism>
<sequence>MVCKTPAMVPTGVTLQQDSGTIFRKENTCSAIWYFMSLQFQVREFVLRSPRLSDCEDEFRSLLPFILNSHSLPESSVLTLSGASLLCHVAGRPEQTSQRDFPVLLTTWLLLLQAKGSQPIKCTFQALQAVNQQRSQLSLERK</sequence>
<comment type="caution">
    <text evidence="1">The sequence shown here is derived from an EMBL/GenBank/DDBJ whole genome shotgun (WGS) entry which is preliminary data.</text>
</comment>
<dbReference type="EMBL" id="AKHW03004488">
    <property type="protein sequence ID" value="KYO29748.1"/>
    <property type="molecule type" value="Genomic_DNA"/>
</dbReference>
<protein>
    <submittedName>
        <fullName evidence="1">Uncharacterized protein</fullName>
    </submittedName>
</protein>
<evidence type="ECO:0000313" key="1">
    <source>
        <dbReference type="EMBL" id="KYO29748.1"/>
    </source>
</evidence>
<gene>
    <name evidence="1" type="ORF">Y1Q_0023128</name>
</gene>